<organism evidence="2 3">
    <name type="scientific">Paraconiothyrium brasiliense</name>
    <dbReference type="NCBI Taxonomy" id="300254"/>
    <lineage>
        <taxon>Eukaryota</taxon>
        <taxon>Fungi</taxon>
        <taxon>Dikarya</taxon>
        <taxon>Ascomycota</taxon>
        <taxon>Pezizomycotina</taxon>
        <taxon>Dothideomycetes</taxon>
        <taxon>Pleosporomycetidae</taxon>
        <taxon>Pleosporales</taxon>
        <taxon>Massarineae</taxon>
        <taxon>Didymosphaeriaceae</taxon>
        <taxon>Paraconiothyrium</taxon>
    </lineage>
</organism>
<reference evidence="2 3" key="1">
    <citation type="submission" date="2024-02" db="EMBL/GenBank/DDBJ databases">
        <title>De novo assembly and annotation of 12 fungi associated with fruit tree decline syndrome in Ontario, Canada.</title>
        <authorList>
            <person name="Sulman M."/>
            <person name="Ellouze W."/>
            <person name="Ilyukhin E."/>
        </authorList>
    </citation>
    <scope>NUCLEOTIDE SEQUENCE [LARGE SCALE GENOMIC DNA]</scope>
    <source>
        <strain evidence="2 3">M42-189</strain>
    </source>
</reference>
<evidence type="ECO:0000313" key="3">
    <source>
        <dbReference type="Proteomes" id="UP001521785"/>
    </source>
</evidence>
<feature type="compositionally biased region" description="Polar residues" evidence="1">
    <location>
        <begin position="16"/>
        <end position="31"/>
    </location>
</feature>
<keyword evidence="3" id="KW-1185">Reference proteome</keyword>
<dbReference type="Proteomes" id="UP001521785">
    <property type="component" value="Unassembled WGS sequence"/>
</dbReference>
<dbReference type="EMBL" id="JAKJXO020000011">
    <property type="protein sequence ID" value="KAL1598763.1"/>
    <property type="molecule type" value="Genomic_DNA"/>
</dbReference>
<proteinExistence type="predicted"/>
<feature type="region of interest" description="Disordered" evidence="1">
    <location>
        <begin position="347"/>
        <end position="377"/>
    </location>
</feature>
<feature type="compositionally biased region" description="Low complexity" evidence="1">
    <location>
        <begin position="92"/>
        <end position="104"/>
    </location>
</feature>
<feature type="compositionally biased region" description="Polar residues" evidence="1">
    <location>
        <begin position="105"/>
        <end position="117"/>
    </location>
</feature>
<feature type="compositionally biased region" description="Basic and acidic residues" evidence="1">
    <location>
        <begin position="347"/>
        <end position="365"/>
    </location>
</feature>
<gene>
    <name evidence="2" type="ORF">SLS60_007905</name>
</gene>
<feature type="region of interest" description="Disordered" evidence="1">
    <location>
        <begin position="16"/>
        <end position="37"/>
    </location>
</feature>
<evidence type="ECO:0000256" key="1">
    <source>
        <dbReference type="SAM" id="MobiDB-lite"/>
    </source>
</evidence>
<feature type="compositionally biased region" description="Acidic residues" evidence="1">
    <location>
        <begin position="119"/>
        <end position="148"/>
    </location>
</feature>
<accession>A0ABR3R2X1</accession>
<sequence>MTTKRPNPNTLLRLQATEETPFSAVTETVSAKSRRDSLPEYDVIARVDSSSQRIEDLKAAQCTTANAEKVLRPRGGQSSRASISPACRTHARSSLETSLSRSASPITSVNEASQNGQDALEEDAEDNEDTEGDEDGEGEDLDTGDETDIADIVSVPINCRDASGILIGYRLDVNETELVIGKARGYAYIGIEHQETDEEAMIRAQKKSETSWMTGWLARKNPEKYEVKPKKFVPNGKGKVGGRWVDVDEDDEVRTVVKWRKALYKDGRWFVDLDVEENDGRRIARSSRPPLQYKLEVSQPEPPQSGFLHGGDGFIGAPRCFAGLPRRCQPPLEGTFSVEQEKRFEGKSRRVAEMKKDSSRQENDRVNLPQGTDTDKTESLEYGFDIVRYRYSHWTSALYKRA</sequence>
<comment type="caution">
    <text evidence="2">The sequence shown here is derived from an EMBL/GenBank/DDBJ whole genome shotgun (WGS) entry which is preliminary data.</text>
</comment>
<feature type="region of interest" description="Disordered" evidence="1">
    <location>
        <begin position="68"/>
        <end position="148"/>
    </location>
</feature>
<evidence type="ECO:0000313" key="2">
    <source>
        <dbReference type="EMBL" id="KAL1598763.1"/>
    </source>
</evidence>
<protein>
    <submittedName>
        <fullName evidence="2">Uncharacterized protein</fullName>
    </submittedName>
</protein>
<name>A0ABR3R2X1_9PLEO</name>